<sequence>MTPSARVQAAIDLLDLIIAAAREGGAAADTLIARWFAERRFAGSKDRRAIRDLVYAAIRRSGERPVNGRAAMVGLAREDHAVAALFDGSGYGPAPIATDEPGQAASAIPVWLVERLSPLVGAQERDALVERAPLDLRVNRLKGDRAAVLAGLEGAQSTPHAPDGVRLAENLQIEQSDVWKDGLVEVQDEGSQLLALACAAAPDMIAVDLCAGAGGKTLALAAAMANRGRLIASDTVRDRLRRLEPRAARAGATIVETRLLDDGREAAAFADIAGAADLVLIDAPCSGTGTWRRNPEARWRLTPERLQRLVSLQSRLIDIGGGLVRPGGALIYAVCSLLADEGAAQVAAFLDRNRGWRAVAPLTEVGRSDGAGILLTPGHDRTDGFFVARLIKP</sequence>
<dbReference type="EMBL" id="CP006644">
    <property type="protein sequence ID" value="AHE54174.1"/>
    <property type="molecule type" value="Genomic_DNA"/>
</dbReference>
<evidence type="ECO:0000313" key="8">
    <source>
        <dbReference type="Proteomes" id="UP000018851"/>
    </source>
</evidence>
<gene>
    <name evidence="7" type="ORF">NX02_12365</name>
</gene>
<dbReference type="RefSeq" id="WP_025292382.1">
    <property type="nucleotide sequence ID" value="NZ_CP006644.1"/>
</dbReference>
<dbReference type="eggNOG" id="COG0144">
    <property type="taxonomic scope" value="Bacteria"/>
</dbReference>
<dbReference type="InterPro" id="IPR029063">
    <property type="entry name" value="SAM-dependent_MTases_sf"/>
</dbReference>
<dbReference type="PRINTS" id="PR02008">
    <property type="entry name" value="RCMTFAMILY"/>
</dbReference>
<keyword evidence="1 5" id="KW-0489">Methyltransferase</keyword>
<reference evidence="7 8" key="1">
    <citation type="submission" date="2013-07" db="EMBL/GenBank/DDBJ databases">
        <title>Completed genome of Sphingomonas sanxanigenens NX02.</title>
        <authorList>
            <person name="Ma T."/>
            <person name="Huang H."/>
            <person name="Wu M."/>
            <person name="Li X."/>
            <person name="Li G."/>
        </authorList>
    </citation>
    <scope>NUCLEOTIDE SEQUENCE [LARGE SCALE GENOMIC DNA]</scope>
    <source>
        <strain evidence="7 8">NX02</strain>
    </source>
</reference>
<dbReference type="HOGENOM" id="CLU_005316_0_2_5"/>
<evidence type="ECO:0000256" key="3">
    <source>
        <dbReference type="ARBA" id="ARBA00022691"/>
    </source>
</evidence>
<dbReference type="InterPro" id="IPR049560">
    <property type="entry name" value="MeTrfase_RsmB-F_NOP2_cat"/>
</dbReference>
<evidence type="ECO:0000256" key="4">
    <source>
        <dbReference type="ARBA" id="ARBA00022884"/>
    </source>
</evidence>
<dbReference type="PANTHER" id="PTHR22807:SF53">
    <property type="entry name" value="RIBOSOMAL RNA SMALL SUBUNIT METHYLTRANSFERASE B-RELATED"/>
    <property type="match status" value="1"/>
</dbReference>
<evidence type="ECO:0000256" key="1">
    <source>
        <dbReference type="ARBA" id="ARBA00022603"/>
    </source>
</evidence>
<keyword evidence="8" id="KW-1185">Reference proteome</keyword>
<keyword evidence="2 5" id="KW-0808">Transferase</keyword>
<comment type="similarity">
    <text evidence="5">Belongs to the class I-like SAM-binding methyltransferase superfamily. RsmB/NOP family.</text>
</comment>
<dbReference type="PANTHER" id="PTHR22807">
    <property type="entry name" value="NOP2 YEAST -RELATED NOL1/NOP2/FMU SUN DOMAIN-CONTAINING"/>
    <property type="match status" value="1"/>
</dbReference>
<evidence type="ECO:0000256" key="2">
    <source>
        <dbReference type="ARBA" id="ARBA00022679"/>
    </source>
</evidence>
<comment type="caution">
    <text evidence="5">Lacks conserved residue(s) required for the propagation of feature annotation.</text>
</comment>
<dbReference type="STRING" id="1123269.NX02_12365"/>
<accession>W0A8C4</accession>
<dbReference type="Pfam" id="PF22458">
    <property type="entry name" value="RsmF-B_ferredox"/>
    <property type="match status" value="1"/>
</dbReference>
<feature type="binding site" evidence="5">
    <location>
        <position position="261"/>
    </location>
    <ligand>
        <name>S-adenosyl-L-methionine</name>
        <dbReference type="ChEBI" id="CHEBI:59789"/>
    </ligand>
</feature>
<dbReference type="PROSITE" id="PS51686">
    <property type="entry name" value="SAM_MT_RSMB_NOP"/>
    <property type="match status" value="1"/>
</dbReference>
<dbReference type="Pfam" id="PF01189">
    <property type="entry name" value="Methyltr_RsmB-F"/>
    <property type="match status" value="1"/>
</dbReference>
<dbReference type="AlphaFoldDB" id="W0A8C4"/>
<keyword evidence="3 5" id="KW-0949">S-adenosyl-L-methionine</keyword>
<evidence type="ECO:0000259" key="6">
    <source>
        <dbReference type="PROSITE" id="PS51686"/>
    </source>
</evidence>
<proteinExistence type="inferred from homology"/>
<feature type="domain" description="SAM-dependent MTase RsmB/NOP-type" evidence="6">
    <location>
        <begin position="112"/>
        <end position="393"/>
    </location>
</feature>
<dbReference type="KEGG" id="ssan:NX02_12365"/>
<protein>
    <recommendedName>
        <fullName evidence="6">SAM-dependent MTase RsmB/NOP-type domain-containing protein</fullName>
    </recommendedName>
</protein>
<organism evidence="7 8">
    <name type="scientific">Sphingomonas sanxanigenens DSM 19645 = NX02</name>
    <dbReference type="NCBI Taxonomy" id="1123269"/>
    <lineage>
        <taxon>Bacteria</taxon>
        <taxon>Pseudomonadati</taxon>
        <taxon>Pseudomonadota</taxon>
        <taxon>Alphaproteobacteria</taxon>
        <taxon>Sphingomonadales</taxon>
        <taxon>Sphingomonadaceae</taxon>
        <taxon>Sphingomonas</taxon>
    </lineage>
</organism>
<dbReference type="PATRIC" id="fig|1123269.5.peg.2401"/>
<dbReference type="Gene3D" id="3.40.50.150">
    <property type="entry name" value="Vaccinia Virus protein VP39"/>
    <property type="match status" value="1"/>
</dbReference>
<name>W0A8C4_9SPHN</name>
<dbReference type="InterPro" id="IPR054728">
    <property type="entry name" value="RsmB-like_ferredoxin"/>
</dbReference>
<dbReference type="GO" id="GO:0008173">
    <property type="term" value="F:RNA methyltransferase activity"/>
    <property type="evidence" value="ECO:0007669"/>
    <property type="project" value="InterPro"/>
</dbReference>
<dbReference type="SUPFAM" id="SSF53335">
    <property type="entry name" value="S-adenosyl-L-methionine-dependent methyltransferases"/>
    <property type="match status" value="1"/>
</dbReference>
<dbReference type="InterPro" id="IPR001678">
    <property type="entry name" value="MeTrfase_RsmB-F_NOP2_dom"/>
</dbReference>
<feature type="active site" description="Nucleophile" evidence="5">
    <location>
        <position position="335"/>
    </location>
</feature>
<dbReference type="GO" id="GO:0003723">
    <property type="term" value="F:RNA binding"/>
    <property type="evidence" value="ECO:0007669"/>
    <property type="project" value="UniProtKB-UniRule"/>
</dbReference>
<feature type="binding site" evidence="5">
    <location>
        <position position="282"/>
    </location>
    <ligand>
        <name>S-adenosyl-L-methionine</name>
        <dbReference type="ChEBI" id="CHEBI:59789"/>
    </ligand>
</feature>
<dbReference type="OrthoDB" id="9810297at2"/>
<dbReference type="GO" id="GO:0001510">
    <property type="term" value="P:RNA methylation"/>
    <property type="evidence" value="ECO:0007669"/>
    <property type="project" value="InterPro"/>
</dbReference>
<dbReference type="Proteomes" id="UP000018851">
    <property type="component" value="Chromosome"/>
</dbReference>
<evidence type="ECO:0000256" key="5">
    <source>
        <dbReference type="PROSITE-ProRule" id="PRU01023"/>
    </source>
</evidence>
<dbReference type="InterPro" id="IPR023267">
    <property type="entry name" value="RCMT"/>
</dbReference>
<keyword evidence="4 5" id="KW-0694">RNA-binding</keyword>
<evidence type="ECO:0000313" key="7">
    <source>
        <dbReference type="EMBL" id="AHE54174.1"/>
    </source>
</evidence>
<feature type="binding site" evidence="5">
    <location>
        <position position="234"/>
    </location>
    <ligand>
        <name>S-adenosyl-L-methionine</name>
        <dbReference type="ChEBI" id="CHEBI:59789"/>
    </ligand>
</feature>